<dbReference type="SUPFAM" id="SSF55186">
    <property type="entry name" value="ThrRS/AlaRS common domain"/>
    <property type="match status" value="1"/>
</dbReference>
<dbReference type="KEGG" id="paly:O3E_01365"/>
<dbReference type="GO" id="GO:0003676">
    <property type="term" value="F:nucleic acid binding"/>
    <property type="evidence" value="ECO:0007669"/>
    <property type="project" value="InterPro"/>
</dbReference>
<organism evidence="4 5">
    <name type="scientific">Candidatus Portiera aleyrodidarum MED</name>
    <name type="common">Bemisia tabaci</name>
    <dbReference type="NCBI Taxonomy" id="1163752"/>
    <lineage>
        <taxon>Bacteria</taxon>
        <taxon>Pseudomonadati</taxon>
        <taxon>Pseudomonadota</taxon>
        <taxon>Gammaproteobacteria</taxon>
        <taxon>Candidatus Johnevansiales</taxon>
        <taxon>Candidatus Johnevansiaceae</taxon>
        <taxon>Candidatus Portiera</taxon>
    </lineage>
</organism>
<dbReference type="GO" id="GO:0005524">
    <property type="term" value="F:ATP binding"/>
    <property type="evidence" value="ECO:0007669"/>
    <property type="project" value="InterPro"/>
</dbReference>
<reference evidence="4 5" key="1">
    <citation type="submission" date="2014-04" db="EMBL/GenBank/DDBJ databases">
        <title>Genome reduction and metabolic complementation of the dual endosymbionts in the whitefly Bemisia tabaci.</title>
        <authorList>
            <person name="Rao Q."/>
            <person name="Rollat-Farnier P.-A."/>
            <person name="Zhang Z.-X."/>
            <person name="Santos-Garcia D."/>
            <person name="Silva F.J."/>
            <person name="Moya A."/>
            <person name="Zhu D.-T."/>
            <person name="Klein C.C."/>
            <person name="Vavre F."/>
            <person name="Sagot M.-F."/>
            <person name="Liu S.-S."/>
            <person name="Mouton L."/>
            <person name="Wang X.-W."/>
        </authorList>
    </citation>
    <scope>NUCLEOTIDE SEQUENCE [LARGE SCALE GENOMIC DNA]</scope>
    <source>
        <strain evidence="4 5">BT-Q</strain>
    </source>
</reference>
<dbReference type="Pfam" id="PF07973">
    <property type="entry name" value="tRNA_SAD"/>
    <property type="match status" value="1"/>
</dbReference>
<accession>A0AAU8RP99</accession>
<dbReference type="EMBL" id="CP007563">
    <property type="protein sequence ID" value="AJF24157.1"/>
    <property type="molecule type" value="Genomic_DNA"/>
</dbReference>
<dbReference type="SMART" id="SM00863">
    <property type="entry name" value="tRNA_SAD"/>
    <property type="match status" value="1"/>
</dbReference>
<dbReference type="GO" id="GO:0004813">
    <property type="term" value="F:alanine-tRNA ligase activity"/>
    <property type="evidence" value="ECO:0007669"/>
    <property type="project" value="InterPro"/>
</dbReference>
<evidence type="ECO:0000256" key="1">
    <source>
        <dbReference type="ARBA" id="ARBA00022723"/>
    </source>
</evidence>
<dbReference type="PROSITE" id="PS50860">
    <property type="entry name" value="AA_TRNA_LIGASE_II_ALA"/>
    <property type="match status" value="1"/>
</dbReference>
<dbReference type="AlphaFoldDB" id="A0AAU8RP99"/>
<evidence type="ECO:0000313" key="4">
    <source>
        <dbReference type="EMBL" id="AJF24157.1"/>
    </source>
</evidence>
<dbReference type="PANTHER" id="PTHR11777:SF9">
    <property type="entry name" value="ALANINE--TRNA LIGASE, CYTOPLASMIC"/>
    <property type="match status" value="1"/>
</dbReference>
<keyword evidence="1" id="KW-0479">Metal-binding</keyword>
<gene>
    <name evidence="4" type="ORF">O3E_01365</name>
</gene>
<name>A0AAU8RP99_9GAMM</name>
<dbReference type="GO" id="GO:0002161">
    <property type="term" value="F:aminoacyl-tRNA deacylase activity"/>
    <property type="evidence" value="ECO:0007669"/>
    <property type="project" value="TreeGrafter"/>
</dbReference>
<dbReference type="InterPro" id="IPR012947">
    <property type="entry name" value="tRNA_SAD"/>
</dbReference>
<sequence length="350" mass="40861">MIKHNSLFFHVGTLLKGYFSNTTHVNCYIDKIIRYNISVAHSAIHLLNVTIQRVAKKKLIKKGFFINQNKIIFEYKSYKPLTNKILFIIELLINRAIAKQHIILIKLLSKQKKNIKHKNVVVIGKEGGYSIDVCNGTHIKTTKNIGCFCIMSEQCVSKGIRRIEAVTNKNAVRYILKNKLTLKDLSFASNLCLNNVKKNIKHLKNKNKVLLDELNLFKQITIQKQINKLLSKMFYFFGYKFLIYKIKSKYKKDLFVILHSIVNKLVNKSIIIVYVLNKHNINVFIKITNDCLKFRPYSVFFKQVLQTNKTIFYNATTNVSYLKTSINNFNMLYTKTLKTNIKTFLFKRGL</sequence>
<proteinExistence type="predicted"/>
<dbReference type="InterPro" id="IPR018165">
    <property type="entry name" value="Ala-tRNA-synth_IIc_core"/>
</dbReference>
<evidence type="ECO:0000313" key="5">
    <source>
        <dbReference type="Proteomes" id="UP000031624"/>
    </source>
</evidence>
<dbReference type="Gene3D" id="3.30.980.10">
    <property type="entry name" value="Threonyl-trna Synthetase, Chain A, domain 2"/>
    <property type="match status" value="1"/>
</dbReference>
<evidence type="ECO:0000256" key="2">
    <source>
        <dbReference type="ARBA" id="ARBA00022833"/>
    </source>
</evidence>
<keyword evidence="2" id="KW-0862">Zinc</keyword>
<dbReference type="GO" id="GO:0046872">
    <property type="term" value="F:metal ion binding"/>
    <property type="evidence" value="ECO:0007669"/>
    <property type="project" value="UniProtKB-KW"/>
</dbReference>
<dbReference type="GO" id="GO:0006419">
    <property type="term" value="P:alanyl-tRNA aminoacylation"/>
    <property type="evidence" value="ECO:0007669"/>
    <property type="project" value="InterPro"/>
</dbReference>
<feature type="domain" description="Alanyl-transfer RNA synthetases family profile" evidence="3">
    <location>
        <begin position="1"/>
        <end position="177"/>
    </location>
</feature>
<dbReference type="PANTHER" id="PTHR11777">
    <property type="entry name" value="ALANYL-TRNA SYNTHETASE"/>
    <property type="match status" value="1"/>
</dbReference>
<evidence type="ECO:0000259" key="3">
    <source>
        <dbReference type="PROSITE" id="PS50860"/>
    </source>
</evidence>
<dbReference type="InterPro" id="IPR050058">
    <property type="entry name" value="Ala-tRNA_ligase"/>
</dbReference>
<dbReference type="InterPro" id="IPR018163">
    <property type="entry name" value="Thr/Ala-tRNA-synth_IIc_edit"/>
</dbReference>
<dbReference type="Proteomes" id="UP000031624">
    <property type="component" value="Chromosome"/>
</dbReference>
<protein>
    <submittedName>
        <fullName evidence="4">Alanyl-tRNA synthetase</fullName>
    </submittedName>
</protein>